<dbReference type="InterPro" id="IPR051448">
    <property type="entry name" value="CdaR-like_regulators"/>
</dbReference>
<dbReference type="PANTHER" id="PTHR33744:SF17">
    <property type="entry name" value="CONSERVED PROTEIN"/>
    <property type="match status" value="1"/>
</dbReference>
<dbReference type="InterPro" id="IPR009057">
    <property type="entry name" value="Homeodomain-like_sf"/>
</dbReference>
<dbReference type="EMBL" id="JACSPX010000001">
    <property type="protein sequence ID" value="MBD8011689.1"/>
    <property type="molecule type" value="Genomic_DNA"/>
</dbReference>
<dbReference type="InterPro" id="IPR042070">
    <property type="entry name" value="PucR_C-HTH_sf"/>
</dbReference>
<sequence>MSDLRLDLRVSLGRISDALHRYVDVMVGARDDTVPADVGTVRIESRSLSDRAALDGVVATARAHGCDLLILTHTATAIVWPPACDISVLVLRPGTDPEWVRARLAQIGEDAGERRSADEMGRMSIVAIADRAAADVGGHIIVEDDTFQLLAYSRMTPGVDPARREAVLQRQLPGPYQQIFNGQGVLARLIAGTPIIQTESVDAAGLGQRLIAGIRHHGRLLGSIWLARDAPVFCERDAEVLRAAAAEMSPLLGALMRRRDDERVRRDEAVADLLSGKEPADPRTALGYGAPDFTRPGHAIALKEVNLPRSRQAMDADAIRVLADVTARSRRAATLSTTADGVAFMLHLGCDSPAAECSSAGSATLAKSLSESFSGMGATIAVAVGRHWSDTSGIEQSANDADRMVRKMARDGRTGLATLADLWAPLTLAEALPEQVPRAALPETVRQLFAKTSRAREQRRVLAVLLDDWGNPSAAAARLGIHTNTVRYRLRRFEEQLKVDLNEPDARLVLWMLLRTELHL</sequence>
<feature type="domain" description="PucR C-terminal helix-turn-helix" evidence="1">
    <location>
        <begin position="460"/>
        <end position="515"/>
    </location>
</feature>
<dbReference type="SUPFAM" id="SSF46689">
    <property type="entry name" value="Homeodomain-like"/>
    <property type="match status" value="1"/>
</dbReference>
<evidence type="ECO:0000313" key="2">
    <source>
        <dbReference type="EMBL" id="MBD8011689.1"/>
    </source>
</evidence>
<evidence type="ECO:0000259" key="1">
    <source>
        <dbReference type="Pfam" id="PF13556"/>
    </source>
</evidence>
<name>A0ABR8W3T8_9MICO</name>
<accession>A0ABR8W3T8</accession>
<dbReference type="Proteomes" id="UP000611521">
    <property type="component" value="Unassembled WGS sequence"/>
</dbReference>
<keyword evidence="3" id="KW-1185">Reference proteome</keyword>
<reference evidence="2 3" key="1">
    <citation type="submission" date="2020-08" db="EMBL/GenBank/DDBJ databases">
        <title>A Genomic Blueprint of the Chicken Gut Microbiome.</title>
        <authorList>
            <person name="Gilroy R."/>
            <person name="Ravi A."/>
            <person name="Getino M."/>
            <person name="Pursley I."/>
            <person name="Horton D.L."/>
            <person name="Alikhan N.-F."/>
            <person name="Baker D."/>
            <person name="Gharbi K."/>
            <person name="Hall N."/>
            <person name="Watson M."/>
            <person name="Adriaenssens E.M."/>
            <person name="Foster-Nyarko E."/>
            <person name="Jarju S."/>
            <person name="Secka A."/>
            <person name="Antonio M."/>
            <person name="Oren A."/>
            <person name="Chaudhuri R."/>
            <person name="La Ragione R.M."/>
            <person name="Hildebrand F."/>
            <person name="Pallen M.J."/>
        </authorList>
    </citation>
    <scope>NUCLEOTIDE SEQUENCE [LARGE SCALE GENOMIC DNA]</scope>
    <source>
        <strain evidence="2 3">Re1</strain>
    </source>
</reference>
<comment type="caution">
    <text evidence="2">The sequence shown here is derived from an EMBL/GenBank/DDBJ whole genome shotgun (WGS) entry which is preliminary data.</text>
</comment>
<dbReference type="PANTHER" id="PTHR33744">
    <property type="entry name" value="CARBOHYDRATE DIACID REGULATOR"/>
    <property type="match status" value="1"/>
</dbReference>
<organism evidence="2 3">
    <name type="scientific">Microbacterium commune</name>
    <dbReference type="NCBI Taxonomy" id="2762219"/>
    <lineage>
        <taxon>Bacteria</taxon>
        <taxon>Bacillati</taxon>
        <taxon>Actinomycetota</taxon>
        <taxon>Actinomycetes</taxon>
        <taxon>Micrococcales</taxon>
        <taxon>Microbacteriaceae</taxon>
        <taxon>Microbacterium</taxon>
    </lineage>
</organism>
<proteinExistence type="predicted"/>
<dbReference type="RefSeq" id="WP_191712342.1">
    <property type="nucleotide sequence ID" value="NZ_JACSPX010000001.1"/>
</dbReference>
<evidence type="ECO:0000313" key="3">
    <source>
        <dbReference type="Proteomes" id="UP000611521"/>
    </source>
</evidence>
<dbReference type="InterPro" id="IPR025736">
    <property type="entry name" value="PucR_C-HTH_dom"/>
</dbReference>
<gene>
    <name evidence="2" type="ORF">H9633_05190</name>
</gene>
<dbReference type="Gene3D" id="1.10.10.2840">
    <property type="entry name" value="PucR C-terminal helix-turn-helix domain"/>
    <property type="match status" value="1"/>
</dbReference>
<dbReference type="Pfam" id="PF13556">
    <property type="entry name" value="HTH_30"/>
    <property type="match status" value="1"/>
</dbReference>
<protein>
    <submittedName>
        <fullName evidence="2">Helix-turn-helix domain-containing protein</fullName>
    </submittedName>
</protein>